<comment type="caution">
    <text evidence="2">The sequence shown here is derived from an EMBL/GenBank/DDBJ whole genome shotgun (WGS) entry which is preliminary data.</text>
</comment>
<organism evidence="2 3">
    <name type="scientific">Mycena albidolilacea</name>
    <dbReference type="NCBI Taxonomy" id="1033008"/>
    <lineage>
        <taxon>Eukaryota</taxon>
        <taxon>Fungi</taxon>
        <taxon>Dikarya</taxon>
        <taxon>Basidiomycota</taxon>
        <taxon>Agaricomycotina</taxon>
        <taxon>Agaricomycetes</taxon>
        <taxon>Agaricomycetidae</taxon>
        <taxon>Agaricales</taxon>
        <taxon>Marasmiineae</taxon>
        <taxon>Mycenaceae</taxon>
        <taxon>Mycena</taxon>
    </lineage>
</organism>
<evidence type="ECO:0000256" key="1">
    <source>
        <dbReference type="SAM" id="MobiDB-lite"/>
    </source>
</evidence>
<name>A0AAD6ZMF1_9AGAR</name>
<dbReference type="Proteomes" id="UP001218218">
    <property type="component" value="Unassembled WGS sequence"/>
</dbReference>
<keyword evidence="3" id="KW-1185">Reference proteome</keyword>
<protein>
    <submittedName>
        <fullName evidence="2">Uncharacterized protein</fullName>
    </submittedName>
</protein>
<dbReference type="AlphaFoldDB" id="A0AAD6ZMF1"/>
<reference evidence="2" key="1">
    <citation type="submission" date="2023-03" db="EMBL/GenBank/DDBJ databases">
        <title>Massive genome expansion in bonnet fungi (Mycena s.s.) driven by repeated elements and novel gene families across ecological guilds.</title>
        <authorList>
            <consortium name="Lawrence Berkeley National Laboratory"/>
            <person name="Harder C.B."/>
            <person name="Miyauchi S."/>
            <person name="Viragh M."/>
            <person name="Kuo A."/>
            <person name="Thoen E."/>
            <person name="Andreopoulos B."/>
            <person name="Lu D."/>
            <person name="Skrede I."/>
            <person name="Drula E."/>
            <person name="Henrissat B."/>
            <person name="Morin E."/>
            <person name="Kohler A."/>
            <person name="Barry K."/>
            <person name="LaButti K."/>
            <person name="Morin E."/>
            <person name="Salamov A."/>
            <person name="Lipzen A."/>
            <person name="Mereny Z."/>
            <person name="Hegedus B."/>
            <person name="Baldrian P."/>
            <person name="Stursova M."/>
            <person name="Weitz H."/>
            <person name="Taylor A."/>
            <person name="Grigoriev I.V."/>
            <person name="Nagy L.G."/>
            <person name="Martin F."/>
            <person name="Kauserud H."/>
        </authorList>
    </citation>
    <scope>NUCLEOTIDE SEQUENCE</scope>
    <source>
        <strain evidence="2">CBHHK002</strain>
    </source>
</reference>
<dbReference type="EMBL" id="JARIHO010000040">
    <property type="protein sequence ID" value="KAJ7328096.1"/>
    <property type="molecule type" value="Genomic_DNA"/>
</dbReference>
<evidence type="ECO:0000313" key="2">
    <source>
        <dbReference type="EMBL" id="KAJ7328096.1"/>
    </source>
</evidence>
<sequence>MAFKRPRVSEALLLTMCRWRHHAETLHPHPAPNRGIPDSSGLDDHNLTLGILEGQMREPSVQIQPEPPGWVSASFLQQVVQPVFCDSHLFPEQYNETMPERRIPNTVQISLRAAYFTVFVTAPKLACVAVGANIARWDAGRDEQKERREEVKTITAASCIRTNSTLSAPTRGLASDVESRAGSDVIEMPRKERAAVRLHRVEAGSVQGSIVVRTRFCGPKTQDLRAVAKQDDMRLGSARERRKGYLRRRNAARVDGGKATPEFQGGL</sequence>
<evidence type="ECO:0000313" key="3">
    <source>
        <dbReference type="Proteomes" id="UP001218218"/>
    </source>
</evidence>
<accession>A0AAD6ZMF1</accession>
<gene>
    <name evidence="2" type="ORF">DFH08DRAFT_816258</name>
</gene>
<proteinExistence type="predicted"/>
<feature type="region of interest" description="Disordered" evidence="1">
    <location>
        <begin position="248"/>
        <end position="267"/>
    </location>
</feature>